<sequence>MALRLADLTQPREIALGYGVTVTMTGIGFVDLRSAEAMAFQQARREIEAALDATALTSGDATARAERDARIAARSEEIIFDRLAARHITGWSGVLEEDGRTPAPFTPDTWATFRDMAPWLADRIRTEMRMPALLLVAEGNVSPP</sequence>
<dbReference type="Proteomes" id="UP000319255">
    <property type="component" value="Unassembled WGS sequence"/>
</dbReference>
<dbReference type="EMBL" id="VFRP01000033">
    <property type="protein sequence ID" value="TPE47226.1"/>
    <property type="molecule type" value="Genomic_DNA"/>
</dbReference>
<dbReference type="RefSeq" id="WP_140455984.1">
    <property type="nucleotide sequence ID" value="NZ_VFRP01000033.1"/>
</dbReference>
<evidence type="ECO:0000313" key="1">
    <source>
        <dbReference type="EMBL" id="TPE47226.1"/>
    </source>
</evidence>
<name>A0A501WNB2_9RHOB</name>
<reference evidence="1 2" key="1">
    <citation type="submission" date="2019-06" db="EMBL/GenBank/DDBJ databases">
        <title>A novel bacterium of genus Amaricoccus, isolated from marine sediment.</title>
        <authorList>
            <person name="Huang H."/>
            <person name="Mo K."/>
            <person name="Hu Y."/>
        </authorList>
    </citation>
    <scope>NUCLEOTIDE SEQUENCE [LARGE SCALE GENOMIC DNA]</scope>
    <source>
        <strain evidence="1 2">HB172011</strain>
    </source>
</reference>
<comment type="caution">
    <text evidence="1">The sequence shown here is derived from an EMBL/GenBank/DDBJ whole genome shotgun (WGS) entry which is preliminary data.</text>
</comment>
<accession>A0A501WNB2</accession>
<dbReference type="AlphaFoldDB" id="A0A501WNB2"/>
<keyword evidence="2" id="KW-1185">Reference proteome</keyword>
<dbReference type="OrthoDB" id="7848268at2"/>
<organism evidence="1 2">
    <name type="scientific">Amaricoccus solimangrovi</name>
    <dbReference type="NCBI Taxonomy" id="2589815"/>
    <lineage>
        <taxon>Bacteria</taxon>
        <taxon>Pseudomonadati</taxon>
        <taxon>Pseudomonadota</taxon>
        <taxon>Alphaproteobacteria</taxon>
        <taxon>Rhodobacterales</taxon>
        <taxon>Paracoccaceae</taxon>
        <taxon>Amaricoccus</taxon>
    </lineage>
</organism>
<gene>
    <name evidence="1" type="ORF">FJM51_20440</name>
</gene>
<proteinExistence type="predicted"/>
<evidence type="ECO:0000313" key="2">
    <source>
        <dbReference type="Proteomes" id="UP000319255"/>
    </source>
</evidence>
<protein>
    <submittedName>
        <fullName evidence="1">Uncharacterized protein</fullName>
    </submittedName>
</protein>